<evidence type="ECO:0000259" key="1">
    <source>
        <dbReference type="Pfam" id="PF12729"/>
    </source>
</evidence>
<dbReference type="AlphaFoldDB" id="A0A272EMV7"/>
<protein>
    <recommendedName>
        <fullName evidence="1">Chemotaxis methyl-accepting receptor HlyB-like 4HB MCP domain-containing protein</fullName>
    </recommendedName>
</protein>
<accession>A0A272EMV7</accession>
<dbReference type="Proteomes" id="UP000216107">
    <property type="component" value="Unassembled WGS sequence"/>
</dbReference>
<reference evidence="2 3" key="1">
    <citation type="submission" date="2017-07" db="EMBL/GenBank/DDBJ databases">
        <title>Candidatus Dactylopiibacterium carminicum, a nitrogen-fixing symbiont of the cochineal insect Dactylopius coccus and Dactylopius opuntiae (Hemiptera: Coccoidea: Dactylopiidae).</title>
        <authorList>
            <person name="Vera A."/>
        </authorList>
    </citation>
    <scope>NUCLEOTIDE SEQUENCE [LARGE SCALE GENOMIC DNA]</scope>
    <source>
        <strain evidence="2 3">NFDCM</strain>
    </source>
</reference>
<feature type="non-terminal residue" evidence="2">
    <location>
        <position position="187"/>
    </location>
</feature>
<feature type="domain" description="Chemotaxis methyl-accepting receptor HlyB-like 4HB MCP" evidence="1">
    <location>
        <begin position="2"/>
        <end position="180"/>
    </location>
</feature>
<dbReference type="InterPro" id="IPR024478">
    <property type="entry name" value="HlyB_4HB_MCP"/>
</dbReference>
<comment type="caution">
    <text evidence="2">The sequence shown here is derived from an EMBL/GenBank/DDBJ whole genome shotgun (WGS) entry which is preliminary data.</text>
</comment>
<sequence>MNLSITQRLILLACASTLALFVVALAGHFSTRASRASLDDFQNRIAPGVALLNKVERDFLNVRRDMLLHVIELYDTKKDVARDAMAETRKQIDADLDRYESELMLEPGERELLTQVRQLLKTYDEVLKRVMDLSYNYDTDAAREVISTEGLALGRQISAALDAHRRHNEDYAARTREEANLQADLLL</sequence>
<evidence type="ECO:0000313" key="3">
    <source>
        <dbReference type="Proteomes" id="UP000216107"/>
    </source>
</evidence>
<organism evidence="2 3">
    <name type="scientific">Candidatus Dactylopiibacterium carminicum</name>
    <dbReference type="NCBI Taxonomy" id="857335"/>
    <lineage>
        <taxon>Bacteria</taxon>
        <taxon>Pseudomonadati</taxon>
        <taxon>Pseudomonadota</taxon>
        <taxon>Betaproteobacteria</taxon>
        <taxon>Rhodocyclales</taxon>
        <taxon>Rhodocyclaceae</taxon>
        <taxon>Candidatus Dactylopiibacterium</taxon>
    </lineage>
</organism>
<dbReference type="InterPro" id="IPR047347">
    <property type="entry name" value="YvaQ-like_sensor"/>
</dbReference>
<dbReference type="EMBL" id="NMRN01000084">
    <property type="protein sequence ID" value="PAS91458.1"/>
    <property type="molecule type" value="Genomic_DNA"/>
</dbReference>
<gene>
    <name evidence="2" type="ORF">CGU29_16385</name>
</gene>
<evidence type="ECO:0000313" key="2">
    <source>
        <dbReference type="EMBL" id="PAS91458.1"/>
    </source>
</evidence>
<dbReference type="Pfam" id="PF12729">
    <property type="entry name" value="4HB_MCP_1"/>
    <property type="match status" value="1"/>
</dbReference>
<name>A0A272EMV7_9RHOO</name>
<dbReference type="CDD" id="cd19411">
    <property type="entry name" value="MCP2201-like_sensor"/>
    <property type="match status" value="1"/>
</dbReference>
<proteinExistence type="predicted"/>